<proteinExistence type="predicted"/>
<dbReference type="Proteomes" id="UP001275315">
    <property type="component" value="Unassembled WGS sequence"/>
</dbReference>
<organism evidence="1 2">
    <name type="scientific">Paracerasibacillus soli</name>
    <dbReference type="NCBI Taxonomy" id="480284"/>
    <lineage>
        <taxon>Bacteria</taxon>
        <taxon>Bacillati</taxon>
        <taxon>Bacillota</taxon>
        <taxon>Bacilli</taxon>
        <taxon>Bacillales</taxon>
        <taxon>Bacillaceae</taxon>
        <taxon>Paracerasibacillus</taxon>
    </lineage>
</organism>
<keyword evidence="2" id="KW-1185">Reference proteome</keyword>
<evidence type="ECO:0000313" key="1">
    <source>
        <dbReference type="EMBL" id="MDY0407382.1"/>
    </source>
</evidence>
<dbReference type="EMBL" id="JAWDIQ010000001">
    <property type="protein sequence ID" value="MDY0407382.1"/>
    <property type="molecule type" value="Genomic_DNA"/>
</dbReference>
<protein>
    <submittedName>
        <fullName evidence="1">Uncharacterized protein</fullName>
    </submittedName>
</protein>
<evidence type="ECO:0000313" key="2">
    <source>
        <dbReference type="Proteomes" id="UP001275315"/>
    </source>
</evidence>
<comment type="caution">
    <text evidence="1">The sequence shown here is derived from an EMBL/GenBank/DDBJ whole genome shotgun (WGS) entry which is preliminary data.</text>
</comment>
<accession>A0ABU5CNG5</accession>
<name>A0ABU5CNG5_9BACI</name>
<reference evidence="1 2" key="1">
    <citation type="submission" date="2023-10" db="EMBL/GenBank/DDBJ databases">
        <title>Virgibacillus soli CC-YMP-6 genome.</title>
        <authorList>
            <person name="Miliotis G."/>
            <person name="Sengupta P."/>
            <person name="Hameed A."/>
            <person name="Chuvochina M."/>
            <person name="Mcdonagh F."/>
            <person name="Simpson A.C."/>
            <person name="Singh N.K."/>
            <person name="Rekha P.D."/>
            <person name="Raman K."/>
            <person name="Hugenholtz P."/>
            <person name="Venkateswaran K."/>
        </authorList>
    </citation>
    <scope>NUCLEOTIDE SEQUENCE [LARGE SCALE GENOMIC DNA]</scope>
    <source>
        <strain evidence="1 2">CC-YMP-6</strain>
    </source>
</reference>
<sequence length="76" mass="8779">MSKLKSETRTFKETGMSIPIKVVGASTKQANVAYGKVTESIATKRIRERNERIIEWFQLNKNGPYGLFYFFGRCKK</sequence>
<gene>
    <name evidence="1" type="ORF">RWD45_00425</name>
</gene>
<dbReference type="RefSeq" id="WP_320378214.1">
    <property type="nucleotide sequence ID" value="NZ_JAWDIQ010000001.1"/>
</dbReference>